<dbReference type="Pfam" id="PF01810">
    <property type="entry name" value="LysE"/>
    <property type="match status" value="1"/>
</dbReference>
<feature type="chain" id="PRO_5003048316" evidence="7">
    <location>
        <begin position="26"/>
        <end position="212"/>
    </location>
</feature>
<sequence>MTTAMFLSFLVFAFLLALSPGPDTAVVLKNSLTGGRRLGFGASVGITLGNVVHGTSAVFGVGLLLVQWRPVFEAIRWAGIAYLVYLGVQALRSAWRGGYLDGEAAGDGRARRRGAVARAGVQGFLSNITNPKAFAFYLSVLPQFMAGGDGSVGTLLGLAYTHAAVTLLWLLVLVAGLHLVRDWLRRRVVRRAMDAVTGTALLGFGVKLAADG</sequence>
<dbReference type="eggNOG" id="COG1280">
    <property type="taxonomic scope" value="Bacteria"/>
</dbReference>
<evidence type="ECO:0000313" key="9">
    <source>
        <dbReference type="Proteomes" id="UP000000844"/>
    </source>
</evidence>
<dbReference type="PANTHER" id="PTHR30086">
    <property type="entry name" value="ARGININE EXPORTER PROTEIN ARGO"/>
    <property type="match status" value="1"/>
</dbReference>
<dbReference type="RefSeq" id="WP_013020056.1">
    <property type="nucleotide sequence ID" value="NC_013947.1"/>
</dbReference>
<dbReference type="PANTHER" id="PTHR30086:SF20">
    <property type="entry name" value="ARGININE EXPORTER PROTEIN ARGO-RELATED"/>
    <property type="match status" value="1"/>
</dbReference>
<keyword evidence="3 6" id="KW-0812">Transmembrane</keyword>
<dbReference type="PIRSF" id="PIRSF006324">
    <property type="entry name" value="LeuE"/>
    <property type="match status" value="1"/>
</dbReference>
<feature type="transmembrane region" description="Helical" evidence="6">
    <location>
        <begin position="77"/>
        <end position="95"/>
    </location>
</feature>
<keyword evidence="5 6" id="KW-0472">Membrane</keyword>
<feature type="transmembrane region" description="Helical" evidence="6">
    <location>
        <begin position="159"/>
        <end position="180"/>
    </location>
</feature>
<evidence type="ECO:0000313" key="8">
    <source>
        <dbReference type="EMBL" id="ADD44485.1"/>
    </source>
</evidence>
<evidence type="ECO:0000256" key="3">
    <source>
        <dbReference type="ARBA" id="ARBA00022692"/>
    </source>
</evidence>
<dbReference type="OrthoDB" id="3530905at2"/>
<evidence type="ECO:0000256" key="4">
    <source>
        <dbReference type="ARBA" id="ARBA00022989"/>
    </source>
</evidence>
<accession>D3Q8P3</accession>
<feature type="signal peptide" evidence="7">
    <location>
        <begin position="1"/>
        <end position="25"/>
    </location>
</feature>
<gene>
    <name evidence="8" type="ordered locus">Snas_4844</name>
</gene>
<proteinExistence type="predicted"/>
<reference evidence="8 9" key="1">
    <citation type="journal article" date="2009" name="Stand. Genomic Sci.">
        <title>Complete genome sequence of Stackebrandtia nassauensis type strain (LLR-40K-21).</title>
        <authorList>
            <person name="Munk C."/>
            <person name="Lapidus A."/>
            <person name="Copeland A."/>
            <person name="Jando M."/>
            <person name="Mayilraj S."/>
            <person name="Glavina Del Rio T."/>
            <person name="Nolan M."/>
            <person name="Chen F."/>
            <person name="Lucas S."/>
            <person name="Tice H."/>
            <person name="Cheng J.F."/>
            <person name="Han C."/>
            <person name="Detter J.C."/>
            <person name="Bruce D."/>
            <person name="Goodwin L."/>
            <person name="Chain P."/>
            <person name="Pitluck S."/>
            <person name="Goker M."/>
            <person name="Ovchinikova G."/>
            <person name="Pati A."/>
            <person name="Ivanova N."/>
            <person name="Mavromatis K."/>
            <person name="Chen A."/>
            <person name="Palaniappan K."/>
            <person name="Land M."/>
            <person name="Hauser L."/>
            <person name="Chang Y.J."/>
            <person name="Jeffries C.D."/>
            <person name="Bristow J."/>
            <person name="Eisen J.A."/>
            <person name="Markowitz V."/>
            <person name="Hugenholtz P."/>
            <person name="Kyrpides N.C."/>
            <person name="Klenk H.P."/>
        </authorList>
    </citation>
    <scope>NUCLEOTIDE SEQUENCE [LARGE SCALE GENOMIC DNA]</scope>
    <source>
        <strain evidence="9">DSM 44728 / CIP 108903 / NRRL B-16338 / NBRC 102104 / LLR-40K-21</strain>
    </source>
</reference>
<dbReference type="GO" id="GO:0005886">
    <property type="term" value="C:plasma membrane"/>
    <property type="evidence" value="ECO:0007669"/>
    <property type="project" value="UniProtKB-SubCell"/>
</dbReference>
<dbReference type="InterPro" id="IPR001123">
    <property type="entry name" value="LeuE-type"/>
</dbReference>
<comment type="subcellular location">
    <subcellularLocation>
        <location evidence="1">Cell membrane</location>
        <topology evidence="1">Multi-pass membrane protein</topology>
    </subcellularLocation>
</comment>
<dbReference type="KEGG" id="sna:Snas_4844"/>
<dbReference type="Proteomes" id="UP000000844">
    <property type="component" value="Chromosome"/>
</dbReference>
<keyword evidence="2" id="KW-1003">Cell membrane</keyword>
<dbReference type="EMBL" id="CP001778">
    <property type="protein sequence ID" value="ADD44485.1"/>
    <property type="molecule type" value="Genomic_DNA"/>
</dbReference>
<keyword evidence="7" id="KW-0732">Signal</keyword>
<organism evidence="8 9">
    <name type="scientific">Stackebrandtia nassauensis (strain DSM 44728 / CIP 108903 / NRRL B-16338 / NBRC 102104 / LLR-40K-21)</name>
    <dbReference type="NCBI Taxonomy" id="446470"/>
    <lineage>
        <taxon>Bacteria</taxon>
        <taxon>Bacillati</taxon>
        <taxon>Actinomycetota</taxon>
        <taxon>Actinomycetes</taxon>
        <taxon>Glycomycetales</taxon>
        <taxon>Glycomycetaceae</taxon>
        <taxon>Stackebrandtia</taxon>
    </lineage>
</organism>
<dbReference type="AlphaFoldDB" id="D3Q8P3"/>
<evidence type="ECO:0000256" key="7">
    <source>
        <dbReference type="SAM" id="SignalP"/>
    </source>
</evidence>
<dbReference type="STRING" id="446470.Snas_4844"/>
<protein>
    <submittedName>
        <fullName evidence="8">Lysine exporter protein (LYSE/YGGA)</fullName>
    </submittedName>
</protein>
<evidence type="ECO:0000256" key="2">
    <source>
        <dbReference type="ARBA" id="ARBA00022475"/>
    </source>
</evidence>
<keyword evidence="9" id="KW-1185">Reference proteome</keyword>
<feature type="transmembrane region" description="Helical" evidence="6">
    <location>
        <begin position="41"/>
        <end position="65"/>
    </location>
</feature>
<name>D3Q8P3_STANL</name>
<evidence type="ECO:0000256" key="1">
    <source>
        <dbReference type="ARBA" id="ARBA00004651"/>
    </source>
</evidence>
<evidence type="ECO:0000256" key="6">
    <source>
        <dbReference type="SAM" id="Phobius"/>
    </source>
</evidence>
<keyword evidence="4 6" id="KW-1133">Transmembrane helix</keyword>
<dbReference type="HOGENOM" id="CLU_079569_3_1_11"/>
<evidence type="ECO:0000256" key="5">
    <source>
        <dbReference type="ARBA" id="ARBA00023136"/>
    </source>
</evidence>
<dbReference type="GO" id="GO:0015171">
    <property type="term" value="F:amino acid transmembrane transporter activity"/>
    <property type="evidence" value="ECO:0007669"/>
    <property type="project" value="TreeGrafter"/>
</dbReference>